<reference evidence="1" key="1">
    <citation type="submission" date="2013-05" db="EMBL/GenBank/DDBJ databases">
        <authorList>
            <person name="Yim A.K.Y."/>
            <person name="Chan T.F."/>
            <person name="Ji K.M."/>
            <person name="Liu X.Y."/>
            <person name="Zhou J.W."/>
            <person name="Li R.Q."/>
            <person name="Yang K.Y."/>
            <person name="Li J."/>
            <person name="Li M."/>
            <person name="Law P.T.W."/>
            <person name="Wu Y.L."/>
            <person name="Cai Z.L."/>
            <person name="Qin H."/>
            <person name="Bao Y."/>
            <person name="Leung R.K.K."/>
            <person name="Ng P.K.S."/>
            <person name="Zou J."/>
            <person name="Zhong X.J."/>
            <person name="Ran P.X."/>
            <person name="Zhong N.S."/>
            <person name="Liu Z.G."/>
            <person name="Tsui S.K.W."/>
        </authorList>
    </citation>
    <scope>NUCLEOTIDE SEQUENCE</scope>
    <source>
        <strain evidence="1">Derf</strain>
        <tissue evidence="1">Whole organism</tissue>
    </source>
</reference>
<evidence type="ECO:0000313" key="2">
    <source>
        <dbReference type="Proteomes" id="UP000790347"/>
    </source>
</evidence>
<dbReference type="Proteomes" id="UP000790347">
    <property type="component" value="Unassembled WGS sequence"/>
</dbReference>
<comment type="caution">
    <text evidence="1">The sequence shown here is derived from an EMBL/GenBank/DDBJ whole genome shotgun (WGS) entry which is preliminary data.</text>
</comment>
<dbReference type="AlphaFoldDB" id="A0A922HL89"/>
<accession>A0A922HL89</accession>
<dbReference type="EMBL" id="ASGP02000009">
    <property type="protein sequence ID" value="KAH9491031.1"/>
    <property type="molecule type" value="Genomic_DNA"/>
</dbReference>
<reference evidence="1" key="2">
    <citation type="journal article" date="2022" name="Res Sq">
        <title>Comparative Genomics Reveals Insights into the Divergent Evolution of Astigmatic Mites and Household Pest Adaptations.</title>
        <authorList>
            <person name="Xiong Q."/>
            <person name="Wan A.T.-Y."/>
            <person name="Liu X.-Y."/>
            <person name="Fung C.S.-H."/>
            <person name="Xiao X."/>
            <person name="Malainual N."/>
            <person name="Hou J."/>
            <person name="Wang L."/>
            <person name="Wang M."/>
            <person name="Yang K."/>
            <person name="Cui Y."/>
            <person name="Leung E."/>
            <person name="Nong W."/>
            <person name="Shin S.-K."/>
            <person name="Au S."/>
            <person name="Jeong K.Y."/>
            <person name="Chew F.T."/>
            <person name="Hui J."/>
            <person name="Leung T.F."/>
            <person name="Tungtrongchitr A."/>
            <person name="Zhong N."/>
            <person name="Liu Z."/>
            <person name="Tsui S."/>
        </authorList>
    </citation>
    <scope>NUCLEOTIDE SEQUENCE</scope>
    <source>
        <strain evidence="1">Derf</strain>
        <tissue evidence="1">Whole organism</tissue>
    </source>
</reference>
<protein>
    <submittedName>
        <fullName evidence="1">Uncharacterized protein</fullName>
    </submittedName>
</protein>
<name>A0A922HL89_DERFA</name>
<organism evidence="1 2">
    <name type="scientific">Dermatophagoides farinae</name>
    <name type="common">American house dust mite</name>
    <dbReference type="NCBI Taxonomy" id="6954"/>
    <lineage>
        <taxon>Eukaryota</taxon>
        <taxon>Metazoa</taxon>
        <taxon>Ecdysozoa</taxon>
        <taxon>Arthropoda</taxon>
        <taxon>Chelicerata</taxon>
        <taxon>Arachnida</taxon>
        <taxon>Acari</taxon>
        <taxon>Acariformes</taxon>
        <taxon>Sarcoptiformes</taxon>
        <taxon>Astigmata</taxon>
        <taxon>Psoroptidia</taxon>
        <taxon>Analgoidea</taxon>
        <taxon>Pyroglyphidae</taxon>
        <taxon>Dermatophagoidinae</taxon>
        <taxon>Dermatophagoides</taxon>
    </lineage>
</organism>
<evidence type="ECO:0000313" key="1">
    <source>
        <dbReference type="EMBL" id="KAH9491031.1"/>
    </source>
</evidence>
<sequence>MNEENIIILYKQRIINGQWSNEWLLIVELNKRKKEKKEKKKEKIMPSTLWINRKTYLSFHFISFWIFVSTSN</sequence>
<proteinExistence type="predicted"/>
<keyword evidence="2" id="KW-1185">Reference proteome</keyword>
<gene>
    <name evidence="1" type="ORF">DERF_015769</name>
</gene>